<accession>A0A6J5LA28</accession>
<dbReference type="EMBL" id="LR796237">
    <property type="protein sequence ID" value="CAB4129917.1"/>
    <property type="molecule type" value="Genomic_DNA"/>
</dbReference>
<protein>
    <submittedName>
        <fullName evidence="1">Uncharacterized protein</fullName>
    </submittedName>
</protein>
<reference evidence="1" key="1">
    <citation type="submission" date="2020-04" db="EMBL/GenBank/DDBJ databases">
        <authorList>
            <person name="Chiriac C."/>
            <person name="Salcher M."/>
            <person name="Ghai R."/>
            <person name="Kavagutti S V."/>
        </authorList>
    </citation>
    <scope>NUCLEOTIDE SEQUENCE</scope>
</reference>
<organism evidence="1">
    <name type="scientific">uncultured Caudovirales phage</name>
    <dbReference type="NCBI Taxonomy" id="2100421"/>
    <lineage>
        <taxon>Viruses</taxon>
        <taxon>Duplodnaviria</taxon>
        <taxon>Heunggongvirae</taxon>
        <taxon>Uroviricota</taxon>
        <taxon>Caudoviricetes</taxon>
        <taxon>Peduoviridae</taxon>
        <taxon>Maltschvirus</taxon>
        <taxon>Maltschvirus maltsch</taxon>
    </lineage>
</organism>
<evidence type="ECO:0000313" key="1">
    <source>
        <dbReference type="EMBL" id="CAB4129917.1"/>
    </source>
</evidence>
<gene>
    <name evidence="1" type="ORF">UFOVP116_178</name>
</gene>
<proteinExistence type="predicted"/>
<name>A0A6J5LA28_9CAUD</name>
<sequence>MISEELRKYIDLVNSEWENGQLYEMARVGYSRHGIENVVIWVGEAPKQHGLRVKVSNIPNKMRVEDSFTIMMPSLDYDPGQVPNWITPKIMKRILEWIKLNQKQLYEYETGVVFDTDDFLNSLIKV</sequence>